<protein>
    <submittedName>
        <fullName evidence="1">Uncharacterized protein</fullName>
    </submittedName>
</protein>
<organism evidence="1 2">
    <name type="scientific">Gossypium arboreum</name>
    <name type="common">Tree cotton</name>
    <name type="synonym">Gossypium nanking</name>
    <dbReference type="NCBI Taxonomy" id="29729"/>
    <lineage>
        <taxon>Eukaryota</taxon>
        <taxon>Viridiplantae</taxon>
        <taxon>Streptophyta</taxon>
        <taxon>Embryophyta</taxon>
        <taxon>Tracheophyta</taxon>
        <taxon>Spermatophyta</taxon>
        <taxon>Magnoliopsida</taxon>
        <taxon>eudicotyledons</taxon>
        <taxon>Gunneridae</taxon>
        <taxon>Pentapetalae</taxon>
        <taxon>rosids</taxon>
        <taxon>malvids</taxon>
        <taxon>Malvales</taxon>
        <taxon>Malvaceae</taxon>
        <taxon>Malvoideae</taxon>
        <taxon>Gossypium</taxon>
    </lineage>
</organism>
<evidence type="ECO:0000313" key="1">
    <source>
        <dbReference type="EMBL" id="KAK5771629.1"/>
    </source>
</evidence>
<dbReference type="Proteomes" id="UP001358586">
    <property type="component" value="Chromosome 13"/>
</dbReference>
<comment type="caution">
    <text evidence="1">The sequence shown here is derived from an EMBL/GenBank/DDBJ whole genome shotgun (WGS) entry which is preliminary data.</text>
</comment>
<keyword evidence="2" id="KW-1185">Reference proteome</keyword>
<accession>A0ABR0MED8</accession>
<reference evidence="1 2" key="1">
    <citation type="submission" date="2023-03" db="EMBL/GenBank/DDBJ databases">
        <title>WGS of Gossypium arboreum.</title>
        <authorList>
            <person name="Yu D."/>
        </authorList>
    </citation>
    <scope>NUCLEOTIDE SEQUENCE [LARGE SCALE GENOMIC DNA]</scope>
    <source>
        <tissue evidence="1">Leaf</tissue>
    </source>
</reference>
<dbReference type="EMBL" id="JARKNE010000013">
    <property type="protein sequence ID" value="KAK5771629.1"/>
    <property type="molecule type" value="Genomic_DNA"/>
</dbReference>
<gene>
    <name evidence="1" type="ORF">PVK06_047857</name>
</gene>
<sequence length="172" mass="18525">MANSADSTAVDHGNPILFGIRSCTHLHCQILQHRQFDGEYGGSSSSTLAFSGRAGQGSREGGLGDGWYSPVHGGSFGFTGSKQPLGNIMAVPMEFPFGTVWRGHLSTISNMFATRVPKPLFQFSNESNQGQMDGVVYDDPGPRYECVVLHLGTHVPRDSGAQFRHELSHVSG</sequence>
<name>A0ABR0MED8_GOSAR</name>
<proteinExistence type="predicted"/>
<evidence type="ECO:0000313" key="2">
    <source>
        <dbReference type="Proteomes" id="UP001358586"/>
    </source>
</evidence>